<gene>
    <name evidence="2" type="ORF">CL6EHI_167740</name>
</gene>
<feature type="transmembrane region" description="Helical" evidence="1">
    <location>
        <begin position="101"/>
        <end position="127"/>
    </location>
</feature>
<keyword evidence="1" id="KW-0472">Membrane</keyword>
<evidence type="ECO:0000256" key="1">
    <source>
        <dbReference type="SAM" id="Phobius"/>
    </source>
</evidence>
<organism evidence="2 3">
    <name type="scientific">Entamoeba histolytica</name>
    <dbReference type="NCBI Taxonomy" id="5759"/>
    <lineage>
        <taxon>Eukaryota</taxon>
        <taxon>Amoebozoa</taxon>
        <taxon>Evosea</taxon>
        <taxon>Archamoebae</taxon>
        <taxon>Mastigamoebida</taxon>
        <taxon>Entamoebidae</taxon>
        <taxon>Entamoeba</taxon>
    </lineage>
</organism>
<sequence length="149" mass="16578">MFINIPKHSSVTISTCSVITTTKPLIKIINNTQFDSQNKKNTFDIIQDGIDSSCGEFGKTLYISSKQFPLMLFIGSSDNSNKIIHIDIELSVENNSLSKSVITLIVIGCLLVIICFLIILVVIFILLRKKIITDSKGIDKKEISNNEIN</sequence>
<accession>A0A5K1VTW5</accession>
<proteinExistence type="predicted"/>
<comment type="caution">
    <text evidence="2">The sequence shown here is derived from an EMBL/GenBank/DDBJ whole genome shotgun (WGS) entry which is preliminary data.</text>
</comment>
<evidence type="ECO:0000313" key="2">
    <source>
        <dbReference type="EMBL" id="GAT97686.1"/>
    </source>
</evidence>
<keyword evidence="1" id="KW-0812">Transmembrane</keyword>
<dbReference type="VEuPathDB" id="AmoebaDB:EHI5A_273530"/>
<dbReference type="VEuPathDB" id="AmoebaDB:EHI_167740"/>
<keyword evidence="1" id="KW-1133">Transmembrane helix</keyword>
<name>A0A5K1VTW5_ENTHI</name>
<dbReference type="AlphaFoldDB" id="A0A5K1VTW5"/>
<evidence type="ECO:0000313" key="3">
    <source>
        <dbReference type="Proteomes" id="UP000078387"/>
    </source>
</evidence>
<dbReference type="VEuPathDB" id="AmoebaDB:KM1_330520"/>
<protein>
    <submittedName>
        <fullName evidence="2">Uncharacterized protein</fullName>
    </submittedName>
</protein>
<dbReference type="Proteomes" id="UP000078387">
    <property type="component" value="Unassembled WGS sequence"/>
</dbReference>
<reference evidence="2 3" key="1">
    <citation type="submission" date="2016-05" db="EMBL/GenBank/DDBJ databases">
        <title>First whole genome sequencing of Entamoeba histolytica HM1:IMSS-clone-6.</title>
        <authorList>
            <person name="Mukherjee Avik.K."/>
            <person name="Izumyama S."/>
            <person name="Nakada-Tsukui K."/>
            <person name="Nozaki T."/>
        </authorList>
    </citation>
    <scope>NUCLEOTIDE SEQUENCE [LARGE SCALE GENOMIC DNA]</scope>
    <source>
        <strain evidence="2 3">HM1:IMSS clone 6</strain>
    </source>
</reference>
<dbReference type="EMBL" id="BDEQ01000001">
    <property type="protein sequence ID" value="GAT97686.1"/>
    <property type="molecule type" value="Genomic_DNA"/>
</dbReference>